<dbReference type="PROSITE" id="PS51640">
    <property type="entry name" value="MRG"/>
    <property type="match status" value="1"/>
</dbReference>
<evidence type="ECO:0000256" key="5">
    <source>
        <dbReference type="ARBA" id="ARBA00023242"/>
    </source>
</evidence>
<dbReference type="InterPro" id="IPR038217">
    <property type="entry name" value="MRG_C_sf"/>
</dbReference>
<dbReference type="InterPro" id="IPR016197">
    <property type="entry name" value="Chromo-like_dom_sf"/>
</dbReference>
<evidence type="ECO:0000256" key="6">
    <source>
        <dbReference type="SAM" id="MobiDB-lite"/>
    </source>
</evidence>
<comment type="subcellular location">
    <subcellularLocation>
        <location evidence="1">Nucleus</location>
    </subcellularLocation>
</comment>
<dbReference type="Proteomes" id="UP000024635">
    <property type="component" value="Unassembled WGS sequence"/>
</dbReference>
<gene>
    <name evidence="8" type="primary">Acey_s0040.g328</name>
    <name evidence="8" type="ORF">Y032_0040g328</name>
</gene>
<evidence type="ECO:0000256" key="1">
    <source>
        <dbReference type="ARBA" id="ARBA00004123"/>
    </source>
</evidence>
<evidence type="ECO:0000313" key="8">
    <source>
        <dbReference type="EMBL" id="EYC14655.1"/>
    </source>
</evidence>
<accession>A0A016UHL6</accession>
<keyword evidence="2" id="KW-0156">Chromatin regulator</keyword>
<dbReference type="InterPro" id="IPR008676">
    <property type="entry name" value="MRG"/>
</dbReference>
<dbReference type="Gene3D" id="1.10.274.30">
    <property type="entry name" value="MRG domain"/>
    <property type="match status" value="1"/>
</dbReference>
<evidence type="ECO:0000256" key="4">
    <source>
        <dbReference type="ARBA" id="ARBA00023163"/>
    </source>
</evidence>
<dbReference type="GO" id="GO:0035267">
    <property type="term" value="C:NuA4 histone acetyltransferase complex"/>
    <property type="evidence" value="ECO:0007669"/>
    <property type="project" value="TreeGrafter"/>
</dbReference>
<dbReference type="EMBL" id="JARK01001376">
    <property type="protein sequence ID" value="EYC14655.1"/>
    <property type="molecule type" value="Genomic_DNA"/>
</dbReference>
<keyword evidence="3" id="KW-0805">Transcription regulation</keyword>
<dbReference type="Pfam" id="PF05712">
    <property type="entry name" value="MRG"/>
    <property type="match status" value="1"/>
</dbReference>
<dbReference type="PANTHER" id="PTHR10880">
    <property type="entry name" value="MORTALITY FACTOR 4-LIKE PROTEIN"/>
    <property type="match status" value="1"/>
</dbReference>
<dbReference type="GO" id="GO:0006325">
    <property type="term" value="P:chromatin organization"/>
    <property type="evidence" value="ECO:0007669"/>
    <property type="project" value="UniProtKB-KW"/>
</dbReference>
<comment type="caution">
    <text evidence="8">The sequence shown here is derived from an EMBL/GenBank/DDBJ whole genome shotgun (WGS) entry which is preliminary data.</text>
</comment>
<keyword evidence="9" id="KW-1185">Reference proteome</keyword>
<dbReference type="InterPro" id="IPR026541">
    <property type="entry name" value="MRG_dom"/>
</dbReference>
<feature type="region of interest" description="Disordered" evidence="6">
    <location>
        <begin position="84"/>
        <end position="121"/>
    </location>
</feature>
<keyword evidence="4" id="KW-0804">Transcription</keyword>
<dbReference type="PANTHER" id="PTHR10880:SF48">
    <property type="entry name" value="MORTALITY FACTOR 4 LIKE 2"/>
    <property type="match status" value="1"/>
</dbReference>
<dbReference type="GO" id="GO:0005634">
    <property type="term" value="C:nucleus"/>
    <property type="evidence" value="ECO:0007669"/>
    <property type="project" value="UniProtKB-SubCell"/>
</dbReference>
<dbReference type="AlphaFoldDB" id="A0A016UHL6"/>
<dbReference type="Gene3D" id="2.30.30.140">
    <property type="match status" value="1"/>
</dbReference>
<dbReference type="STRING" id="53326.A0A016UHL6"/>
<evidence type="ECO:0000313" key="9">
    <source>
        <dbReference type="Proteomes" id="UP000024635"/>
    </source>
</evidence>
<dbReference type="OrthoDB" id="124855at2759"/>
<proteinExistence type="predicted"/>
<evidence type="ECO:0000259" key="7">
    <source>
        <dbReference type="Pfam" id="PF05712"/>
    </source>
</evidence>
<reference evidence="9" key="1">
    <citation type="journal article" date="2015" name="Nat. Genet.">
        <title>The genome and transcriptome of the zoonotic hookworm Ancylostoma ceylanicum identify infection-specific gene families.</title>
        <authorList>
            <person name="Schwarz E.M."/>
            <person name="Hu Y."/>
            <person name="Antoshechkin I."/>
            <person name="Miller M.M."/>
            <person name="Sternberg P.W."/>
            <person name="Aroian R.V."/>
        </authorList>
    </citation>
    <scope>NUCLEOTIDE SEQUENCE</scope>
    <source>
        <strain evidence="9">HY135</strain>
    </source>
</reference>
<evidence type="ECO:0000256" key="3">
    <source>
        <dbReference type="ARBA" id="ARBA00023015"/>
    </source>
</evidence>
<organism evidence="8 9">
    <name type="scientific">Ancylostoma ceylanicum</name>
    <dbReference type="NCBI Taxonomy" id="53326"/>
    <lineage>
        <taxon>Eukaryota</taxon>
        <taxon>Metazoa</taxon>
        <taxon>Ecdysozoa</taxon>
        <taxon>Nematoda</taxon>
        <taxon>Chromadorea</taxon>
        <taxon>Rhabditida</taxon>
        <taxon>Rhabditina</taxon>
        <taxon>Rhabditomorpha</taxon>
        <taxon>Strongyloidea</taxon>
        <taxon>Ancylostomatidae</taxon>
        <taxon>Ancylostomatinae</taxon>
        <taxon>Ancylostoma</taxon>
    </lineage>
</organism>
<keyword evidence="5" id="KW-0539">Nucleus</keyword>
<dbReference type="GO" id="GO:0006355">
    <property type="term" value="P:regulation of DNA-templated transcription"/>
    <property type="evidence" value="ECO:0007669"/>
    <property type="project" value="InterPro"/>
</dbReference>
<sequence length="337" mass="38552">MPQKPQVSYQLNDRILCNYNGIHYEGKIVNVSVEDGERVFTVHYQGWHKRHDVDIKESMTGKLFLPYTVENVARAKAELESARIEKKRKMSSKASVDTVSNDSTSSTSPLVTPRRGGRPPKISVSTLAEEARNIEFHYANLPKSLRDILTKDQDAVLQRRLLAKLPAVYPIDTLLHEFLSTLDMELEWDGDKLTVSHGDDISSNRVTAIIRSCQMITDYFNMILGKLLLYQPERDQYQSELLRLRLTNLNGDEGPSRQPYLGSTLLPDDSVPVRLTSVYGLPHLLRLFDCLTAKFENLPPDSGNILALKIMSSDFVRFLEENREKYFSVRRDYEAQE</sequence>
<protein>
    <recommendedName>
        <fullName evidence="7">MRG domain-containing protein</fullName>
    </recommendedName>
</protein>
<feature type="compositionally biased region" description="Low complexity" evidence="6">
    <location>
        <begin position="95"/>
        <end position="108"/>
    </location>
</feature>
<feature type="domain" description="MRG" evidence="7">
    <location>
        <begin position="135"/>
        <end position="334"/>
    </location>
</feature>
<evidence type="ECO:0000256" key="2">
    <source>
        <dbReference type="ARBA" id="ARBA00022853"/>
    </source>
</evidence>
<dbReference type="SUPFAM" id="SSF54160">
    <property type="entry name" value="Chromo domain-like"/>
    <property type="match status" value="1"/>
</dbReference>
<name>A0A016UHL6_9BILA</name>